<reference evidence="1 2" key="1">
    <citation type="journal article" date="2023" name="Mol. Phylogenet. Evol.">
        <title>Genome-scale phylogeny and comparative genomics of the fungal order Sordariales.</title>
        <authorList>
            <person name="Hensen N."/>
            <person name="Bonometti L."/>
            <person name="Westerberg I."/>
            <person name="Brannstrom I.O."/>
            <person name="Guillou S."/>
            <person name="Cros-Aarteil S."/>
            <person name="Calhoun S."/>
            <person name="Haridas S."/>
            <person name="Kuo A."/>
            <person name="Mondo S."/>
            <person name="Pangilinan J."/>
            <person name="Riley R."/>
            <person name="LaButti K."/>
            <person name="Andreopoulos B."/>
            <person name="Lipzen A."/>
            <person name="Chen C."/>
            <person name="Yan M."/>
            <person name="Daum C."/>
            <person name="Ng V."/>
            <person name="Clum A."/>
            <person name="Steindorff A."/>
            <person name="Ohm R.A."/>
            <person name="Martin F."/>
            <person name="Silar P."/>
            <person name="Natvig D.O."/>
            <person name="Lalanne C."/>
            <person name="Gautier V."/>
            <person name="Ament-Velasquez S.L."/>
            <person name="Kruys A."/>
            <person name="Hutchinson M.I."/>
            <person name="Powell A.J."/>
            <person name="Barry K."/>
            <person name="Miller A.N."/>
            <person name="Grigoriev I.V."/>
            <person name="Debuchy R."/>
            <person name="Gladieux P."/>
            <person name="Hiltunen Thoren M."/>
            <person name="Johannesson H."/>
        </authorList>
    </citation>
    <scope>NUCLEOTIDE SEQUENCE [LARGE SCALE GENOMIC DNA]</scope>
    <source>
        <strain evidence="1 2">FGSC 10403</strain>
    </source>
</reference>
<organism evidence="1 2">
    <name type="scientific">Neurospora hispaniola</name>
    <dbReference type="NCBI Taxonomy" id="588809"/>
    <lineage>
        <taxon>Eukaryota</taxon>
        <taxon>Fungi</taxon>
        <taxon>Dikarya</taxon>
        <taxon>Ascomycota</taxon>
        <taxon>Pezizomycotina</taxon>
        <taxon>Sordariomycetes</taxon>
        <taxon>Sordariomycetidae</taxon>
        <taxon>Sordariales</taxon>
        <taxon>Sordariaceae</taxon>
        <taxon>Neurospora</taxon>
    </lineage>
</organism>
<gene>
    <name evidence="1" type="ORF">B0T23DRAFT_380842</name>
</gene>
<accession>A0AAJ0I8I4</accession>
<comment type="caution">
    <text evidence="1">The sequence shown here is derived from an EMBL/GenBank/DDBJ whole genome shotgun (WGS) entry which is preliminary data.</text>
</comment>
<evidence type="ECO:0000313" key="1">
    <source>
        <dbReference type="EMBL" id="KAK3492925.1"/>
    </source>
</evidence>
<protein>
    <submittedName>
        <fullName evidence="1">Uncharacterized protein</fullName>
    </submittedName>
</protein>
<name>A0AAJ0I8I4_9PEZI</name>
<evidence type="ECO:0000313" key="2">
    <source>
        <dbReference type="Proteomes" id="UP001285908"/>
    </source>
</evidence>
<proteinExistence type="predicted"/>
<dbReference type="RefSeq" id="XP_062693383.1">
    <property type="nucleotide sequence ID" value="XM_062837227.1"/>
</dbReference>
<keyword evidence="2" id="KW-1185">Reference proteome</keyword>
<dbReference type="GeneID" id="87874849"/>
<dbReference type="Proteomes" id="UP001285908">
    <property type="component" value="Unassembled WGS sequence"/>
</dbReference>
<dbReference type="AlphaFoldDB" id="A0AAJ0I8I4"/>
<sequence length="100" mass="11379">MLNSLISGNYRQLTCSACEFSFSQLPSPYSLRLTNYPHSISRLLRFLCAGDADTRQRSTTTKTCHHEVVLPQIHMALEVAWADRPRLIWGDTISPNDDQI</sequence>
<dbReference type="EMBL" id="JAULSX010000004">
    <property type="protein sequence ID" value="KAK3492925.1"/>
    <property type="molecule type" value="Genomic_DNA"/>
</dbReference>